<dbReference type="PANTHER" id="PTHR11839">
    <property type="entry name" value="UDP/ADP-SUGAR PYROPHOSPHATASE"/>
    <property type="match status" value="1"/>
</dbReference>
<dbReference type="OrthoDB" id="9806150at2"/>
<dbReference type="Proteomes" id="UP000181969">
    <property type="component" value="Unassembled WGS sequence"/>
</dbReference>
<feature type="domain" description="Nudix hydrolase" evidence="3">
    <location>
        <begin position="43"/>
        <end position="177"/>
    </location>
</feature>
<dbReference type="EMBL" id="FOTJ01000006">
    <property type="protein sequence ID" value="SFL35473.1"/>
    <property type="molecule type" value="Genomic_DNA"/>
</dbReference>
<dbReference type="PANTHER" id="PTHR11839:SF18">
    <property type="entry name" value="NUDIX HYDROLASE DOMAIN-CONTAINING PROTEIN"/>
    <property type="match status" value="1"/>
</dbReference>
<evidence type="ECO:0000256" key="1">
    <source>
        <dbReference type="ARBA" id="ARBA00001946"/>
    </source>
</evidence>
<dbReference type="PROSITE" id="PS51462">
    <property type="entry name" value="NUDIX"/>
    <property type="match status" value="1"/>
</dbReference>
<dbReference type="FunFam" id="3.90.79.10:FF:000024">
    <property type="entry name" value="ADP-ribose pyrophosphatase"/>
    <property type="match status" value="1"/>
</dbReference>
<dbReference type="GO" id="GO:0005829">
    <property type="term" value="C:cytosol"/>
    <property type="evidence" value="ECO:0007669"/>
    <property type="project" value="TreeGrafter"/>
</dbReference>
<sequence length="194" mass="22051">MREFDEKKFEEPTLSREQIFHGQIFRVVKDLVSLPDDTMATRELVFHNGGVAVAPISGNKLVLVGQYRKAFEKFIYEVPAGKLEADELDDPKAAALRELEEETGYTAEQLVEITSFYGTPGFSSEKTYLYFPIGLTKVENPRPKDEGEFLEMIEVTLPEAKTMIEEGQICDAKTIMAVWYWELKNLKTQGDLDA</sequence>
<dbReference type="AlphaFoldDB" id="A0A1I4H1C4"/>
<evidence type="ECO:0000313" key="4">
    <source>
        <dbReference type="EMBL" id="SFL35473.1"/>
    </source>
</evidence>
<dbReference type="InterPro" id="IPR015797">
    <property type="entry name" value="NUDIX_hydrolase-like_dom_sf"/>
</dbReference>
<dbReference type="Gene3D" id="3.90.79.10">
    <property type="entry name" value="Nucleoside Triphosphate Pyrophosphohydrolase"/>
    <property type="match status" value="1"/>
</dbReference>
<gene>
    <name evidence="4" type="ORF">SAMN05216438_10648</name>
</gene>
<dbReference type="GO" id="GO:0019693">
    <property type="term" value="P:ribose phosphate metabolic process"/>
    <property type="evidence" value="ECO:0007669"/>
    <property type="project" value="TreeGrafter"/>
</dbReference>
<name>A0A1I4H1C4_9LACT</name>
<dbReference type="GO" id="GO:0016787">
    <property type="term" value="F:hydrolase activity"/>
    <property type="evidence" value="ECO:0007669"/>
    <property type="project" value="UniProtKB-KW"/>
</dbReference>
<dbReference type="CDD" id="cd03424">
    <property type="entry name" value="NUDIX_ADPRase_Nudt5_UGPPase_Nudt14"/>
    <property type="match status" value="1"/>
</dbReference>
<keyword evidence="2" id="KW-0378">Hydrolase</keyword>
<dbReference type="Pfam" id="PF00293">
    <property type="entry name" value="NUDIX"/>
    <property type="match status" value="1"/>
</dbReference>
<dbReference type="InterPro" id="IPR000086">
    <property type="entry name" value="NUDIX_hydrolase_dom"/>
</dbReference>
<dbReference type="GO" id="GO:0006753">
    <property type="term" value="P:nucleoside phosphate metabolic process"/>
    <property type="evidence" value="ECO:0007669"/>
    <property type="project" value="TreeGrafter"/>
</dbReference>
<evidence type="ECO:0000256" key="2">
    <source>
        <dbReference type="ARBA" id="ARBA00022801"/>
    </source>
</evidence>
<proteinExistence type="predicted"/>
<evidence type="ECO:0000313" key="5">
    <source>
        <dbReference type="Proteomes" id="UP000181969"/>
    </source>
</evidence>
<reference evidence="4 5" key="1">
    <citation type="submission" date="2016-10" db="EMBL/GenBank/DDBJ databases">
        <authorList>
            <person name="de Groot N.N."/>
        </authorList>
    </citation>
    <scope>NUCLEOTIDE SEQUENCE [LARGE SCALE GENOMIC DNA]</scope>
    <source>
        <strain evidence="4 5">M79</strain>
    </source>
</reference>
<organism evidence="4 5">
    <name type="scientific">Lactococcus garvieae</name>
    <dbReference type="NCBI Taxonomy" id="1363"/>
    <lineage>
        <taxon>Bacteria</taxon>
        <taxon>Bacillati</taxon>
        <taxon>Bacillota</taxon>
        <taxon>Bacilli</taxon>
        <taxon>Lactobacillales</taxon>
        <taxon>Streptococcaceae</taxon>
        <taxon>Lactococcus</taxon>
    </lineage>
</organism>
<dbReference type="RefSeq" id="WP_074751142.1">
    <property type="nucleotide sequence ID" value="NZ_FOTJ01000006.1"/>
</dbReference>
<accession>A0A1I4H1C4</accession>
<dbReference type="SUPFAM" id="SSF55811">
    <property type="entry name" value="Nudix"/>
    <property type="match status" value="1"/>
</dbReference>
<evidence type="ECO:0000259" key="3">
    <source>
        <dbReference type="PROSITE" id="PS51462"/>
    </source>
</evidence>
<protein>
    <submittedName>
        <fullName evidence="4">ADP-ribose pyrophosphatase</fullName>
    </submittedName>
</protein>
<comment type="cofactor">
    <cofactor evidence="1">
        <name>Mg(2+)</name>
        <dbReference type="ChEBI" id="CHEBI:18420"/>
    </cofactor>
</comment>